<dbReference type="CDD" id="cd01026">
    <property type="entry name" value="TOPRIM_OLD"/>
    <property type="match status" value="1"/>
</dbReference>
<dbReference type="Pfam" id="PF20469">
    <property type="entry name" value="OLD-like_TOPRIM"/>
    <property type="match status" value="1"/>
</dbReference>
<feature type="region of interest" description="Disordered" evidence="1">
    <location>
        <begin position="435"/>
        <end position="459"/>
    </location>
</feature>
<name>A0A517W6Z3_9PLAN</name>
<organism evidence="4 5">
    <name type="scientific">Gimesia chilikensis</name>
    <dbReference type="NCBI Taxonomy" id="2605989"/>
    <lineage>
        <taxon>Bacteria</taxon>
        <taxon>Pseudomonadati</taxon>
        <taxon>Planctomycetota</taxon>
        <taxon>Planctomycetia</taxon>
        <taxon>Planctomycetales</taxon>
        <taxon>Planctomycetaceae</taxon>
        <taxon>Gimesia</taxon>
    </lineage>
</organism>
<sequence length="716" mass="81886">MKLIEVSINGFRRLENVQIEFDEQETVFVGPNNSGKTSAAEVFRLFLKSGDFSIHDFSVSKVAQFDKFAQGEIEQKDLPSITLDLWFSLDPDTEFGRAGLLLPDAEQDYEKVGLRLRYMVADGTQLKEEYQKRLTPQSGSESKKSLSYYLSMPGTLKKHFVFTYYALERGSDEVIEHPLTPEEGKRVLRSLIRVEFVDAQRKIDDHENPGSTRLSNVFTRYYRRNLIQAEVADEANGIIDQHNDALTNHYANVFSELLGVIQGLGVPSVNDRKLRVTSALIPGMVLQSNANLTYYDEHRKHELPESYNGLGIKNLIYLAIQICEFHLNWMSTEDVRPLSLVIFIEEPEAHLHAQAQQTFITNAWKIINEASQRCNEEMMTPQLVITTHSSHILDTVDFEKVRYFRRCRCEGDDPGTKTLNASVVKDLQKFDPLKKTPTEKKGVKKKTVPKKNQKVIHSKNRNEDAKKTLDFLKRYLKLTHCDLFFADAVILVEGTVEKLLLPQMIDSEASGLNRRYLTVLEVGGAYAHRFASLLEFISVPYLVITDIDSVSPTDSRVACRADKKNAVTSNATLKYFFNCSSIKDLLLLKAQEQEILDCQCYVAFQRPSKVEGYANSKPMHGRTLEETFVYENIELFRKGSLSFINEELQQLGHEEEYETIYTAVRNSTFKKTEFALIVASTDIEWNTPKYIVDGLKWLEQKLHATDLNGKKDQEND</sequence>
<gene>
    <name evidence="4" type="primary">recF</name>
    <name evidence="4" type="ORF">V6x_07060</name>
</gene>
<accession>A0A517W6Z3</accession>
<evidence type="ECO:0000313" key="4">
    <source>
        <dbReference type="EMBL" id="QDU01028.1"/>
    </source>
</evidence>
<dbReference type="Proteomes" id="UP000320722">
    <property type="component" value="Chromosome"/>
</dbReference>
<dbReference type="Gene3D" id="3.40.50.300">
    <property type="entry name" value="P-loop containing nucleotide triphosphate hydrolases"/>
    <property type="match status" value="1"/>
</dbReference>
<dbReference type="AlphaFoldDB" id="A0A517W6Z3"/>
<dbReference type="EMBL" id="CP036347">
    <property type="protein sequence ID" value="QDU01028.1"/>
    <property type="molecule type" value="Genomic_DNA"/>
</dbReference>
<dbReference type="InterPro" id="IPR051396">
    <property type="entry name" value="Bact_Antivir_Def_Nuclease"/>
</dbReference>
<feature type="compositionally biased region" description="Basic residues" evidence="1">
    <location>
        <begin position="442"/>
        <end position="459"/>
    </location>
</feature>
<reference evidence="4 5" key="1">
    <citation type="submission" date="2019-02" db="EMBL/GenBank/DDBJ databases">
        <title>Deep-cultivation of Planctomycetes and their phenomic and genomic characterization uncovers novel biology.</title>
        <authorList>
            <person name="Wiegand S."/>
            <person name="Jogler M."/>
            <person name="Boedeker C."/>
            <person name="Pinto D."/>
            <person name="Vollmers J."/>
            <person name="Rivas-Marin E."/>
            <person name="Kohn T."/>
            <person name="Peeters S.H."/>
            <person name="Heuer A."/>
            <person name="Rast P."/>
            <person name="Oberbeckmann S."/>
            <person name="Bunk B."/>
            <person name="Jeske O."/>
            <person name="Meyerdierks A."/>
            <person name="Storesund J.E."/>
            <person name="Kallscheuer N."/>
            <person name="Luecker S."/>
            <person name="Lage O.M."/>
            <person name="Pohl T."/>
            <person name="Merkel B.J."/>
            <person name="Hornburger P."/>
            <person name="Mueller R.-W."/>
            <person name="Bruemmer F."/>
            <person name="Labrenz M."/>
            <person name="Spormann A.M."/>
            <person name="Op den Camp H."/>
            <person name="Overmann J."/>
            <person name="Amann R."/>
            <person name="Jetten M.S.M."/>
            <person name="Mascher T."/>
            <person name="Medema M.H."/>
            <person name="Devos D.P."/>
            <person name="Kaster A.-K."/>
            <person name="Ovreas L."/>
            <person name="Rohde M."/>
            <person name="Galperin M.Y."/>
            <person name="Jogler C."/>
        </authorList>
    </citation>
    <scope>NUCLEOTIDE SEQUENCE [LARGE SCALE GENOMIC DNA]</scope>
    <source>
        <strain evidence="4 5">V6</strain>
    </source>
</reference>
<protein>
    <submittedName>
        <fullName evidence="4">DNA replication and repair protein RecF</fullName>
    </submittedName>
</protein>
<evidence type="ECO:0000256" key="1">
    <source>
        <dbReference type="SAM" id="MobiDB-lite"/>
    </source>
</evidence>
<dbReference type="RefSeq" id="WP_145036635.1">
    <property type="nucleotide sequence ID" value="NZ_CP036347.1"/>
</dbReference>
<dbReference type="Pfam" id="PF13175">
    <property type="entry name" value="AAA_15"/>
    <property type="match status" value="1"/>
</dbReference>
<dbReference type="SUPFAM" id="SSF52540">
    <property type="entry name" value="P-loop containing nucleoside triphosphate hydrolases"/>
    <property type="match status" value="1"/>
</dbReference>
<evidence type="ECO:0000259" key="2">
    <source>
        <dbReference type="Pfam" id="PF13175"/>
    </source>
</evidence>
<evidence type="ECO:0000259" key="3">
    <source>
        <dbReference type="Pfam" id="PF20469"/>
    </source>
</evidence>
<dbReference type="InterPro" id="IPR041685">
    <property type="entry name" value="AAA_GajA/Old/RecF-like"/>
</dbReference>
<dbReference type="InterPro" id="IPR027417">
    <property type="entry name" value="P-loop_NTPase"/>
</dbReference>
<dbReference type="InterPro" id="IPR034139">
    <property type="entry name" value="TOPRIM_OLD"/>
</dbReference>
<feature type="domain" description="Endonuclease GajA/Old nuclease/RecF-like AAA" evidence="2">
    <location>
        <begin position="1"/>
        <end position="392"/>
    </location>
</feature>
<feature type="domain" description="OLD protein-like TOPRIM" evidence="3">
    <location>
        <begin position="484"/>
        <end position="548"/>
    </location>
</feature>
<dbReference type="PANTHER" id="PTHR43581:SF2">
    <property type="entry name" value="EXCINUCLEASE ATPASE SUBUNIT"/>
    <property type="match status" value="1"/>
</dbReference>
<dbReference type="PANTHER" id="PTHR43581">
    <property type="entry name" value="ATP/GTP PHOSPHATASE"/>
    <property type="match status" value="1"/>
</dbReference>
<proteinExistence type="predicted"/>
<evidence type="ECO:0000313" key="5">
    <source>
        <dbReference type="Proteomes" id="UP000320722"/>
    </source>
</evidence>